<comment type="subcellular location">
    <subcellularLocation>
        <location evidence="4">Cytoplasm</location>
    </subcellularLocation>
</comment>
<dbReference type="Pfam" id="PF17283">
    <property type="entry name" value="Zn_ribbon_SprT"/>
    <property type="match status" value="1"/>
</dbReference>
<dbReference type="InterPro" id="IPR023524">
    <property type="entry name" value="Uncharacterised_SprT-like"/>
</dbReference>
<keyword evidence="3 4" id="KW-0862">Zinc</keyword>
<dbReference type="NCBIfam" id="NF003339">
    <property type="entry name" value="PRK04351.1"/>
    <property type="match status" value="1"/>
</dbReference>
<feature type="domain" description="SprT-like" evidence="5">
    <location>
        <begin position="4"/>
        <end position="150"/>
    </location>
</feature>
<comment type="caution">
    <text evidence="6">The sequence shown here is derived from an EMBL/GenBank/DDBJ whole genome shotgun (WGS) entry which is preliminary data.</text>
</comment>
<feature type="binding site" evidence="4">
    <location>
        <position position="67"/>
    </location>
    <ligand>
        <name>Zn(2+)</name>
        <dbReference type="ChEBI" id="CHEBI:29105"/>
    </ligand>
</feature>
<reference evidence="6" key="1">
    <citation type="submission" date="2015-02" db="EMBL/GenBank/DDBJ databases">
        <title>Genome Assembly of Bacillaceae bacterium MTCC 8252.</title>
        <authorList>
            <person name="Verma A."/>
            <person name="Khatri I."/>
            <person name="Mual P."/>
            <person name="Subramanian S."/>
            <person name="Krishnamurthi S."/>
        </authorList>
    </citation>
    <scope>NUCLEOTIDE SEQUENCE [LARGE SCALE GENOMIC DNA]</scope>
    <source>
        <strain evidence="6">MTCC 8252</strain>
    </source>
</reference>
<accession>A0A0F5I2Q4</accession>
<dbReference type="GO" id="GO:0005737">
    <property type="term" value="C:cytoplasm"/>
    <property type="evidence" value="ECO:0007669"/>
    <property type="project" value="UniProtKB-SubCell"/>
</dbReference>
<dbReference type="GO" id="GO:0008270">
    <property type="term" value="F:zinc ion binding"/>
    <property type="evidence" value="ECO:0007669"/>
    <property type="project" value="UniProtKB-UniRule"/>
</dbReference>
<gene>
    <name evidence="6" type="ORF">QY95_01964</name>
</gene>
<dbReference type="Proteomes" id="UP000031563">
    <property type="component" value="Unassembled WGS sequence"/>
</dbReference>
<dbReference type="RefSeq" id="WP_040037524.1">
    <property type="nucleotide sequence ID" value="NZ_JWIQ02000052.1"/>
</dbReference>
<keyword evidence="2 4" id="KW-0479">Metal-binding</keyword>
<dbReference type="AlphaFoldDB" id="A0A0F5I2Q4"/>
<comment type="similarity">
    <text evidence="4">Belongs to the SprT family.</text>
</comment>
<evidence type="ECO:0000259" key="5">
    <source>
        <dbReference type="SMART" id="SM00731"/>
    </source>
</evidence>
<evidence type="ECO:0000313" key="6">
    <source>
        <dbReference type="EMBL" id="KKB39949.1"/>
    </source>
</evidence>
<keyword evidence="7" id="KW-1185">Reference proteome</keyword>
<evidence type="ECO:0000313" key="7">
    <source>
        <dbReference type="Proteomes" id="UP000031563"/>
    </source>
</evidence>
<proteinExistence type="inferred from homology"/>
<name>A0A0F5I2Q4_BACTR</name>
<dbReference type="EMBL" id="JWIR02000035">
    <property type="protein sequence ID" value="KKB39949.1"/>
    <property type="molecule type" value="Genomic_DNA"/>
</dbReference>
<dbReference type="HAMAP" id="MF_00745">
    <property type="entry name" value="SprT_like"/>
    <property type="match status" value="1"/>
</dbReference>
<evidence type="ECO:0000256" key="2">
    <source>
        <dbReference type="ARBA" id="ARBA00022723"/>
    </source>
</evidence>
<keyword evidence="1 4" id="KW-0963">Cytoplasm</keyword>
<dbReference type="SMART" id="SM00731">
    <property type="entry name" value="SprT"/>
    <property type="match status" value="1"/>
</dbReference>
<dbReference type="InterPro" id="IPR006640">
    <property type="entry name" value="SprT-like_domain"/>
</dbReference>
<dbReference type="GO" id="GO:0006950">
    <property type="term" value="P:response to stress"/>
    <property type="evidence" value="ECO:0007669"/>
    <property type="project" value="UniProtKB-ARBA"/>
</dbReference>
<evidence type="ECO:0000256" key="4">
    <source>
        <dbReference type="HAMAP-Rule" id="MF_00745"/>
    </source>
</evidence>
<protein>
    <recommendedName>
        <fullName evidence="4">Protein SprT-like</fullName>
    </recommendedName>
</protein>
<evidence type="ECO:0000256" key="1">
    <source>
        <dbReference type="ARBA" id="ARBA00022490"/>
    </source>
</evidence>
<feature type="binding site" evidence="4">
    <location>
        <position position="71"/>
    </location>
    <ligand>
        <name>Zn(2+)</name>
        <dbReference type="ChEBI" id="CHEBI:29105"/>
    </ligand>
</feature>
<evidence type="ECO:0000256" key="3">
    <source>
        <dbReference type="ARBA" id="ARBA00022833"/>
    </source>
</evidence>
<dbReference type="Pfam" id="PF10263">
    <property type="entry name" value="SprT-like"/>
    <property type="match status" value="1"/>
</dbReference>
<feature type="active site" evidence="4">
    <location>
        <position position="68"/>
    </location>
</feature>
<comment type="cofactor">
    <cofactor evidence="4">
        <name>Zn(2+)</name>
        <dbReference type="ChEBI" id="CHEBI:29105"/>
    </cofactor>
    <text evidence="4">Binds 1 zinc ion.</text>
</comment>
<dbReference type="STRING" id="1221996.QY95_01964"/>
<organism evidence="6 7">
    <name type="scientific">Bacillus thermotolerans</name>
    <name type="common">Quasibacillus thermotolerans</name>
    <dbReference type="NCBI Taxonomy" id="1221996"/>
    <lineage>
        <taxon>Bacteria</taxon>
        <taxon>Bacillati</taxon>
        <taxon>Bacillota</taxon>
        <taxon>Bacilli</taxon>
        <taxon>Bacillales</taxon>
        <taxon>Bacillaceae</taxon>
        <taxon>Bacillus</taxon>
    </lineage>
</organism>
<dbReference type="OrthoDB" id="9799909at2"/>
<dbReference type="InterPro" id="IPR035240">
    <property type="entry name" value="SprT_Zn_ribbon"/>
</dbReference>
<sequence length="159" mass="19062">MTNEELQQLVERISLTSFGRPFLHRALFNRRLRTTGGRYLLRTHNIEINEKYYEVHGMKELEGIIKHELCHYHLHLQGKGYQHRDKDFKELMAAVQAPRHCTPIISKKDKKVERQVIYRCKECHLVYRRKRKVDTFRYVCGKCKGRLEFVKVIKKDGHA</sequence>